<dbReference type="PANTHER" id="PTHR35530:SF2">
    <property type="entry name" value="BSL4019 PROTEIN"/>
    <property type="match status" value="1"/>
</dbReference>
<dbReference type="InterPro" id="IPR004370">
    <property type="entry name" value="4-OT-like_dom"/>
</dbReference>
<evidence type="ECO:0000256" key="1">
    <source>
        <dbReference type="ARBA" id="ARBA00006723"/>
    </source>
</evidence>
<dbReference type="EC" id="5.3.2.-" evidence="3"/>
<reference evidence="5 6" key="1">
    <citation type="submission" date="2023-07" db="EMBL/GenBank/DDBJ databases">
        <title>Genomic Encyclopedia of Type Strains, Phase IV (KMG-IV): sequencing the most valuable type-strain genomes for metagenomic binning, comparative biology and taxonomic classification.</title>
        <authorList>
            <person name="Goeker M."/>
        </authorList>
    </citation>
    <scope>NUCLEOTIDE SEQUENCE [LARGE SCALE GENOMIC DNA]</scope>
    <source>
        <strain evidence="5 6">DSM 14914</strain>
    </source>
</reference>
<dbReference type="NCBIfam" id="TIGR00013">
    <property type="entry name" value="taut"/>
    <property type="match status" value="1"/>
</dbReference>
<evidence type="ECO:0000313" key="6">
    <source>
        <dbReference type="Proteomes" id="UP001242811"/>
    </source>
</evidence>
<dbReference type="Pfam" id="PF01361">
    <property type="entry name" value="Tautomerase"/>
    <property type="match status" value="1"/>
</dbReference>
<evidence type="ECO:0000259" key="4">
    <source>
        <dbReference type="Pfam" id="PF01361"/>
    </source>
</evidence>
<evidence type="ECO:0000256" key="2">
    <source>
        <dbReference type="ARBA" id="ARBA00023235"/>
    </source>
</evidence>
<evidence type="ECO:0000313" key="5">
    <source>
        <dbReference type="EMBL" id="MDQ0496514.1"/>
    </source>
</evidence>
<evidence type="ECO:0000256" key="3">
    <source>
        <dbReference type="RuleBase" id="RU362032"/>
    </source>
</evidence>
<gene>
    <name evidence="5" type="ORF">QOZ95_004704</name>
</gene>
<dbReference type="Gene3D" id="3.30.429.10">
    <property type="entry name" value="Macrophage Migration Inhibitory Factor"/>
    <property type="match status" value="1"/>
</dbReference>
<keyword evidence="2 3" id="KW-0413">Isomerase</keyword>
<dbReference type="RefSeq" id="WP_152380376.1">
    <property type="nucleotide sequence ID" value="NZ_CP045298.1"/>
</dbReference>
<comment type="similarity">
    <text evidence="1 3">Belongs to the 4-oxalocrotonate tautomerase family.</text>
</comment>
<organism evidence="5 6">
    <name type="scientific">Paenibacillus brasilensis</name>
    <dbReference type="NCBI Taxonomy" id="128574"/>
    <lineage>
        <taxon>Bacteria</taxon>
        <taxon>Bacillati</taxon>
        <taxon>Bacillota</taxon>
        <taxon>Bacilli</taxon>
        <taxon>Bacillales</taxon>
        <taxon>Paenibacillaceae</taxon>
        <taxon>Paenibacillus</taxon>
    </lineage>
</organism>
<dbReference type="EMBL" id="JAUSWA010000037">
    <property type="protein sequence ID" value="MDQ0496514.1"/>
    <property type="molecule type" value="Genomic_DNA"/>
</dbReference>
<dbReference type="InterPro" id="IPR018191">
    <property type="entry name" value="4-OT"/>
</dbReference>
<protein>
    <recommendedName>
        <fullName evidence="3">Tautomerase</fullName>
        <ecNumber evidence="3">5.3.2.-</ecNumber>
    </recommendedName>
</protein>
<dbReference type="PANTHER" id="PTHR35530">
    <property type="entry name" value="TAUTOMERASE-RELATED"/>
    <property type="match status" value="1"/>
</dbReference>
<name>A0ABU0L5D3_9BACL</name>
<keyword evidence="6" id="KW-1185">Reference proteome</keyword>
<dbReference type="SUPFAM" id="SSF55331">
    <property type="entry name" value="Tautomerase/MIF"/>
    <property type="match status" value="1"/>
</dbReference>
<accession>A0ABU0L5D3</accession>
<dbReference type="Proteomes" id="UP001242811">
    <property type="component" value="Unassembled WGS sequence"/>
</dbReference>
<dbReference type="GO" id="GO:0016853">
    <property type="term" value="F:isomerase activity"/>
    <property type="evidence" value="ECO:0007669"/>
    <property type="project" value="UniProtKB-KW"/>
</dbReference>
<sequence length="70" mass="7610">MPVVNIQIMEGRTPEKIKFVIEEVTKTLSNVLEIPQESVVAIITEVPKSKYGIGGVPASEIPKFNGSISK</sequence>
<comment type="caution">
    <text evidence="5">The sequence shown here is derived from an EMBL/GenBank/DDBJ whole genome shotgun (WGS) entry which is preliminary data.</text>
</comment>
<proteinExistence type="inferred from homology"/>
<dbReference type="InterPro" id="IPR014347">
    <property type="entry name" value="Tautomerase/MIF_sf"/>
</dbReference>
<feature type="domain" description="4-oxalocrotonate tautomerase-like" evidence="4">
    <location>
        <begin position="2"/>
        <end position="57"/>
    </location>
</feature>